<organism evidence="1 2">
    <name type="scientific">Funneliformis geosporum</name>
    <dbReference type="NCBI Taxonomy" id="1117311"/>
    <lineage>
        <taxon>Eukaryota</taxon>
        <taxon>Fungi</taxon>
        <taxon>Fungi incertae sedis</taxon>
        <taxon>Mucoromycota</taxon>
        <taxon>Glomeromycotina</taxon>
        <taxon>Glomeromycetes</taxon>
        <taxon>Glomerales</taxon>
        <taxon>Glomeraceae</taxon>
        <taxon>Funneliformis</taxon>
    </lineage>
</organism>
<keyword evidence="2" id="KW-1185">Reference proteome</keyword>
<dbReference type="AlphaFoldDB" id="A0A9W4WKR6"/>
<proteinExistence type="predicted"/>
<sequence length="72" mass="8276">MNESRASVDDINDLNIQLAKKERKDDVIDQDVGSVARRVNVPDPTEKRQINYICGETINYDNTYPLKLLVRV</sequence>
<evidence type="ECO:0000313" key="2">
    <source>
        <dbReference type="Proteomes" id="UP001153678"/>
    </source>
</evidence>
<gene>
    <name evidence="1" type="ORF">FWILDA_LOCUS4023</name>
</gene>
<accession>A0A9W4WKR6</accession>
<evidence type="ECO:0000313" key="1">
    <source>
        <dbReference type="EMBL" id="CAI2169323.1"/>
    </source>
</evidence>
<comment type="caution">
    <text evidence="1">The sequence shown here is derived from an EMBL/GenBank/DDBJ whole genome shotgun (WGS) entry which is preliminary data.</text>
</comment>
<protein>
    <submittedName>
        <fullName evidence="1">15656_t:CDS:1</fullName>
    </submittedName>
</protein>
<dbReference type="Proteomes" id="UP001153678">
    <property type="component" value="Unassembled WGS sequence"/>
</dbReference>
<name>A0A9W4WKR6_9GLOM</name>
<dbReference type="EMBL" id="CAMKVN010000572">
    <property type="protein sequence ID" value="CAI2169323.1"/>
    <property type="molecule type" value="Genomic_DNA"/>
</dbReference>
<reference evidence="1" key="1">
    <citation type="submission" date="2022-08" db="EMBL/GenBank/DDBJ databases">
        <authorList>
            <person name="Kallberg Y."/>
            <person name="Tangrot J."/>
            <person name="Rosling A."/>
        </authorList>
    </citation>
    <scope>NUCLEOTIDE SEQUENCE</scope>
    <source>
        <strain evidence="1">Wild A</strain>
    </source>
</reference>